<dbReference type="CDD" id="cd06127">
    <property type="entry name" value="DEDDh"/>
    <property type="match status" value="1"/>
</dbReference>
<protein>
    <submittedName>
        <fullName evidence="5">3'-5' exonuclease</fullName>
    </submittedName>
</protein>
<dbReference type="SMART" id="SM00479">
    <property type="entry name" value="EXOIII"/>
    <property type="match status" value="1"/>
</dbReference>
<dbReference type="Gene3D" id="3.30.420.10">
    <property type="entry name" value="Ribonuclease H-like superfamily/Ribonuclease H"/>
    <property type="match status" value="1"/>
</dbReference>
<dbReference type="EMBL" id="BAAAEO010000002">
    <property type="protein sequence ID" value="GAA0547881.1"/>
    <property type="molecule type" value="Genomic_DNA"/>
</dbReference>
<feature type="domain" description="Exonuclease" evidence="4">
    <location>
        <begin position="59"/>
        <end position="240"/>
    </location>
</feature>
<evidence type="ECO:0000313" key="5">
    <source>
        <dbReference type="EMBL" id="GAA0547881.1"/>
    </source>
</evidence>
<keyword evidence="6" id="KW-1185">Reference proteome</keyword>
<dbReference type="PANTHER" id="PTHR30231:SF4">
    <property type="entry name" value="PROTEIN NEN2"/>
    <property type="match status" value="1"/>
</dbReference>
<dbReference type="GO" id="GO:0004527">
    <property type="term" value="F:exonuclease activity"/>
    <property type="evidence" value="ECO:0007669"/>
    <property type="project" value="UniProtKB-KW"/>
</dbReference>
<evidence type="ECO:0000256" key="3">
    <source>
        <dbReference type="ARBA" id="ARBA00022839"/>
    </source>
</evidence>
<dbReference type="PANTHER" id="PTHR30231">
    <property type="entry name" value="DNA POLYMERASE III SUBUNIT EPSILON"/>
    <property type="match status" value="1"/>
</dbReference>
<proteinExistence type="predicted"/>
<comment type="caution">
    <text evidence="5">The sequence shown here is derived from an EMBL/GenBank/DDBJ whole genome shotgun (WGS) entry which is preliminary data.</text>
</comment>
<sequence length="250" mass="28067">MLYLGPSGLKRPTSRQTDPAISDWQQYYQQQAEHNQHTLLKQFYQAGMVAPDTPISDTPLLALDIETTGLDPASSGIVSIGLLPMDLTQIYASEAQQWLLKPRFALSDESVTLHRITHSDIEQAPDLSSVLPQLLQLMAGKVVIVHYRGIERPFLHAAVSARLGQSFYFPVIDTMVLEARLHRRKALSLWQQLRGKKPLSIRLADSRLRYGLPHYRPHHAATDALACAELFRAQLGAHFSPDTPVSELWC</sequence>
<gene>
    <name evidence="5" type="ORF">GCM10009098_14350</name>
</gene>
<dbReference type="NCBIfam" id="NF006602">
    <property type="entry name" value="PRK09146.1"/>
    <property type="match status" value="1"/>
</dbReference>
<dbReference type="Proteomes" id="UP001501169">
    <property type="component" value="Unassembled WGS sequence"/>
</dbReference>
<name>A0ABP3NLG8_9GAMM</name>
<dbReference type="Pfam" id="PF00929">
    <property type="entry name" value="RNase_T"/>
    <property type="match status" value="1"/>
</dbReference>
<evidence type="ECO:0000259" key="4">
    <source>
        <dbReference type="SMART" id="SM00479"/>
    </source>
</evidence>
<keyword evidence="3 5" id="KW-0269">Exonuclease</keyword>
<organism evidence="5 6">
    <name type="scientific">Rheinheimera aquimaris</name>
    <dbReference type="NCBI Taxonomy" id="412437"/>
    <lineage>
        <taxon>Bacteria</taxon>
        <taxon>Pseudomonadati</taxon>
        <taxon>Pseudomonadota</taxon>
        <taxon>Gammaproteobacteria</taxon>
        <taxon>Chromatiales</taxon>
        <taxon>Chromatiaceae</taxon>
        <taxon>Rheinheimera</taxon>
    </lineage>
</organism>
<dbReference type="SUPFAM" id="SSF53098">
    <property type="entry name" value="Ribonuclease H-like"/>
    <property type="match status" value="1"/>
</dbReference>
<evidence type="ECO:0000256" key="2">
    <source>
        <dbReference type="ARBA" id="ARBA00022801"/>
    </source>
</evidence>
<accession>A0ABP3NLG8</accession>
<evidence type="ECO:0000313" key="6">
    <source>
        <dbReference type="Proteomes" id="UP001501169"/>
    </source>
</evidence>
<keyword evidence="2" id="KW-0378">Hydrolase</keyword>
<dbReference type="RefSeq" id="WP_226766409.1">
    <property type="nucleotide sequence ID" value="NZ_BAAAEO010000002.1"/>
</dbReference>
<keyword evidence="1" id="KW-0540">Nuclease</keyword>
<reference evidence="6" key="1">
    <citation type="journal article" date="2019" name="Int. J. Syst. Evol. Microbiol.">
        <title>The Global Catalogue of Microorganisms (GCM) 10K type strain sequencing project: providing services to taxonomists for standard genome sequencing and annotation.</title>
        <authorList>
            <consortium name="The Broad Institute Genomics Platform"/>
            <consortium name="The Broad Institute Genome Sequencing Center for Infectious Disease"/>
            <person name="Wu L."/>
            <person name="Ma J."/>
        </authorList>
    </citation>
    <scope>NUCLEOTIDE SEQUENCE [LARGE SCALE GENOMIC DNA]</scope>
    <source>
        <strain evidence="6">JCM 14331</strain>
    </source>
</reference>
<evidence type="ECO:0000256" key="1">
    <source>
        <dbReference type="ARBA" id="ARBA00022722"/>
    </source>
</evidence>
<dbReference type="InterPro" id="IPR036397">
    <property type="entry name" value="RNaseH_sf"/>
</dbReference>
<dbReference type="InterPro" id="IPR012337">
    <property type="entry name" value="RNaseH-like_sf"/>
</dbReference>
<dbReference type="InterPro" id="IPR013520">
    <property type="entry name" value="Ribonucl_H"/>
</dbReference>